<dbReference type="AlphaFoldDB" id="A0A162CVB0"/>
<comment type="cofactor">
    <cofactor evidence="1">
        <name>Zn(2+)</name>
        <dbReference type="ChEBI" id="CHEBI:29105"/>
    </cofactor>
</comment>
<dbReference type="EMBL" id="LRGB01012952">
    <property type="protein sequence ID" value="KZR99683.1"/>
    <property type="molecule type" value="Genomic_DNA"/>
</dbReference>
<evidence type="ECO:0000313" key="9">
    <source>
        <dbReference type="Proteomes" id="UP000076858"/>
    </source>
</evidence>
<feature type="non-terminal residue" evidence="8">
    <location>
        <position position="149"/>
    </location>
</feature>
<dbReference type="PANTHER" id="PTHR11705:SF91">
    <property type="entry name" value="FI01817P-RELATED"/>
    <property type="match status" value="1"/>
</dbReference>
<name>A0A162CVB0_9CRUS</name>
<proteinExistence type="inferred from homology"/>
<dbReference type="GO" id="GO:0005615">
    <property type="term" value="C:extracellular space"/>
    <property type="evidence" value="ECO:0007669"/>
    <property type="project" value="TreeGrafter"/>
</dbReference>
<feature type="non-terminal residue" evidence="8">
    <location>
        <position position="1"/>
    </location>
</feature>
<dbReference type="Proteomes" id="UP000076858">
    <property type="component" value="Unassembled WGS sequence"/>
</dbReference>
<keyword evidence="9" id="KW-1185">Reference proteome</keyword>
<dbReference type="Pfam" id="PF00246">
    <property type="entry name" value="Peptidase_M14"/>
    <property type="match status" value="1"/>
</dbReference>
<dbReference type="PROSITE" id="PS52035">
    <property type="entry name" value="PEPTIDASE_M14"/>
    <property type="match status" value="1"/>
</dbReference>
<keyword evidence="3 8" id="KW-0378">Hydrolase</keyword>
<evidence type="ECO:0000256" key="4">
    <source>
        <dbReference type="ARBA" id="ARBA00022723"/>
    </source>
</evidence>
<comment type="similarity">
    <text evidence="2 6">Belongs to the peptidase M14 family.</text>
</comment>
<evidence type="ECO:0000259" key="7">
    <source>
        <dbReference type="PROSITE" id="PS52035"/>
    </source>
</evidence>
<protein>
    <submittedName>
        <fullName evidence="8">Putative Carboxypeptidase B</fullName>
    </submittedName>
</protein>
<dbReference type="STRING" id="35525.A0A162CVB0"/>
<accession>A0A162CVB0</accession>
<dbReference type="PANTHER" id="PTHR11705">
    <property type="entry name" value="PROTEASE FAMILY M14 CARBOXYPEPTIDASE A,B"/>
    <property type="match status" value="1"/>
</dbReference>
<evidence type="ECO:0000256" key="2">
    <source>
        <dbReference type="ARBA" id="ARBA00005988"/>
    </source>
</evidence>
<reference evidence="8 9" key="1">
    <citation type="submission" date="2016-03" db="EMBL/GenBank/DDBJ databases">
        <title>EvidentialGene: Evidence-directed Construction of Genes on Genomes.</title>
        <authorList>
            <person name="Gilbert D.G."/>
            <person name="Choi J.-H."/>
            <person name="Mockaitis K."/>
            <person name="Colbourne J."/>
            <person name="Pfrender M."/>
        </authorList>
    </citation>
    <scope>NUCLEOTIDE SEQUENCE [LARGE SCALE GENOMIC DNA]</scope>
    <source>
        <strain evidence="8 9">Xinb3</strain>
        <tissue evidence="8">Complete organism</tissue>
    </source>
</reference>
<feature type="domain" description="Peptidase M14" evidence="7">
    <location>
        <begin position="1"/>
        <end position="149"/>
    </location>
</feature>
<keyword evidence="3 8" id="KW-0121">Carboxypeptidase</keyword>
<organism evidence="8 9">
    <name type="scientific">Daphnia magna</name>
    <dbReference type="NCBI Taxonomy" id="35525"/>
    <lineage>
        <taxon>Eukaryota</taxon>
        <taxon>Metazoa</taxon>
        <taxon>Ecdysozoa</taxon>
        <taxon>Arthropoda</taxon>
        <taxon>Crustacea</taxon>
        <taxon>Branchiopoda</taxon>
        <taxon>Diplostraca</taxon>
        <taxon>Cladocera</taxon>
        <taxon>Anomopoda</taxon>
        <taxon>Daphniidae</taxon>
        <taxon>Daphnia</taxon>
    </lineage>
</organism>
<evidence type="ECO:0000256" key="3">
    <source>
        <dbReference type="ARBA" id="ARBA00022645"/>
    </source>
</evidence>
<keyword evidence="5" id="KW-0862">Zinc</keyword>
<dbReference type="PROSITE" id="PS00133">
    <property type="entry name" value="CARBOXYPEPT_ZN_2"/>
    <property type="match status" value="1"/>
</dbReference>
<dbReference type="InterPro" id="IPR057247">
    <property type="entry name" value="CARBOXYPEPT_ZN_2"/>
</dbReference>
<sequence>VFRQSAEASLIADRITRFEDDPILDDDILAKLRAKVASPKTSLSCTGADANRNFDYYWLTGGSSRNPCSDTFAGSKPFSEPESRALRDLVLDNKDHLAMYISLHAYSQMWLLPWGNSLFFLLILTRKCFFIDFKTRLLCMHTIFCLGFP</sequence>
<evidence type="ECO:0000256" key="6">
    <source>
        <dbReference type="PROSITE-ProRule" id="PRU01379"/>
    </source>
</evidence>
<keyword evidence="4" id="KW-0479">Metal-binding</keyword>
<comment type="caution">
    <text evidence="8">The sequence shown here is derived from an EMBL/GenBank/DDBJ whole genome shotgun (WGS) entry which is preliminary data.</text>
</comment>
<dbReference type="Gene3D" id="3.40.630.10">
    <property type="entry name" value="Zn peptidases"/>
    <property type="match status" value="1"/>
</dbReference>
<evidence type="ECO:0000256" key="1">
    <source>
        <dbReference type="ARBA" id="ARBA00001947"/>
    </source>
</evidence>
<evidence type="ECO:0000313" key="8">
    <source>
        <dbReference type="EMBL" id="KZR99683.1"/>
    </source>
</evidence>
<dbReference type="InterPro" id="IPR000834">
    <property type="entry name" value="Peptidase_M14"/>
</dbReference>
<comment type="caution">
    <text evidence="6">Lacks conserved residue(s) required for the propagation of feature annotation.</text>
</comment>
<evidence type="ECO:0000256" key="5">
    <source>
        <dbReference type="ARBA" id="ARBA00022833"/>
    </source>
</evidence>
<dbReference type="GO" id="GO:0004181">
    <property type="term" value="F:metallocarboxypeptidase activity"/>
    <property type="evidence" value="ECO:0007669"/>
    <property type="project" value="InterPro"/>
</dbReference>
<dbReference type="SUPFAM" id="SSF53187">
    <property type="entry name" value="Zn-dependent exopeptidases"/>
    <property type="match status" value="1"/>
</dbReference>
<gene>
    <name evidence="8" type="ORF">APZ42_004357</name>
</gene>
<keyword evidence="3 8" id="KW-0645">Protease</keyword>
<dbReference type="GO" id="GO:0008270">
    <property type="term" value="F:zinc ion binding"/>
    <property type="evidence" value="ECO:0007669"/>
    <property type="project" value="InterPro"/>
</dbReference>
<dbReference type="GO" id="GO:0006508">
    <property type="term" value="P:proteolysis"/>
    <property type="evidence" value="ECO:0007669"/>
    <property type="project" value="InterPro"/>
</dbReference>